<dbReference type="PROSITE" id="PS00463">
    <property type="entry name" value="ZN2_CY6_FUNGAL_1"/>
    <property type="match status" value="1"/>
</dbReference>
<proteinExistence type="predicted"/>
<dbReference type="Pfam" id="PF11951">
    <property type="entry name" value="Fungal_trans_2"/>
    <property type="match status" value="1"/>
</dbReference>
<evidence type="ECO:0000256" key="3">
    <source>
        <dbReference type="SAM" id="MobiDB-lite"/>
    </source>
</evidence>
<dbReference type="AlphaFoldDB" id="A0A132B441"/>
<evidence type="ECO:0000256" key="2">
    <source>
        <dbReference type="ARBA" id="ARBA00023242"/>
    </source>
</evidence>
<keyword evidence="2" id="KW-0539">Nucleus</keyword>
<feature type="region of interest" description="Disordered" evidence="3">
    <location>
        <begin position="72"/>
        <end position="174"/>
    </location>
</feature>
<dbReference type="GO" id="GO:0005634">
    <property type="term" value="C:nucleus"/>
    <property type="evidence" value="ECO:0007669"/>
    <property type="project" value="UniProtKB-SubCell"/>
</dbReference>
<dbReference type="SMART" id="SM00066">
    <property type="entry name" value="GAL4"/>
    <property type="match status" value="1"/>
</dbReference>
<dbReference type="InterPro" id="IPR036864">
    <property type="entry name" value="Zn2-C6_fun-type_DNA-bd_sf"/>
</dbReference>
<reference evidence="5 6" key="1">
    <citation type="submission" date="2015-10" db="EMBL/GenBank/DDBJ databases">
        <title>Full genome of DAOMC 229536 Phialocephala scopiformis, a fungal endophyte of spruce producing the potent anti-insectan compound rugulosin.</title>
        <authorList>
            <consortium name="DOE Joint Genome Institute"/>
            <person name="Walker A.K."/>
            <person name="Frasz S.L."/>
            <person name="Seifert K.A."/>
            <person name="Miller J.D."/>
            <person name="Mondo S.J."/>
            <person name="Labutti K."/>
            <person name="Lipzen A."/>
            <person name="Dockter R."/>
            <person name="Kennedy M."/>
            <person name="Grigoriev I.V."/>
            <person name="Spatafora J.W."/>
        </authorList>
    </citation>
    <scope>NUCLEOTIDE SEQUENCE [LARGE SCALE GENOMIC DNA]</scope>
    <source>
        <strain evidence="5 6">CBS 120377</strain>
    </source>
</reference>
<dbReference type="GO" id="GO:0045944">
    <property type="term" value="P:positive regulation of transcription by RNA polymerase II"/>
    <property type="evidence" value="ECO:0007669"/>
    <property type="project" value="TreeGrafter"/>
</dbReference>
<dbReference type="GO" id="GO:0008270">
    <property type="term" value="F:zinc ion binding"/>
    <property type="evidence" value="ECO:0007669"/>
    <property type="project" value="InterPro"/>
</dbReference>
<organism evidence="5 6">
    <name type="scientific">Mollisia scopiformis</name>
    <name type="common">Conifer needle endophyte fungus</name>
    <name type="synonym">Phialocephala scopiformis</name>
    <dbReference type="NCBI Taxonomy" id="149040"/>
    <lineage>
        <taxon>Eukaryota</taxon>
        <taxon>Fungi</taxon>
        <taxon>Dikarya</taxon>
        <taxon>Ascomycota</taxon>
        <taxon>Pezizomycotina</taxon>
        <taxon>Leotiomycetes</taxon>
        <taxon>Helotiales</taxon>
        <taxon>Mollisiaceae</taxon>
        <taxon>Mollisia</taxon>
    </lineage>
</organism>
<dbReference type="SUPFAM" id="SSF57701">
    <property type="entry name" value="Zn2/Cys6 DNA-binding domain"/>
    <property type="match status" value="1"/>
</dbReference>
<evidence type="ECO:0000313" key="5">
    <source>
        <dbReference type="EMBL" id="KUJ06789.1"/>
    </source>
</evidence>
<dbReference type="InParanoid" id="A0A132B441"/>
<dbReference type="InterPro" id="IPR021858">
    <property type="entry name" value="Fun_TF"/>
</dbReference>
<dbReference type="CDD" id="cd00067">
    <property type="entry name" value="GAL4"/>
    <property type="match status" value="1"/>
</dbReference>
<dbReference type="Proteomes" id="UP000070700">
    <property type="component" value="Unassembled WGS sequence"/>
</dbReference>
<dbReference type="OrthoDB" id="4525710at2759"/>
<feature type="compositionally biased region" description="Polar residues" evidence="3">
    <location>
        <begin position="85"/>
        <end position="103"/>
    </location>
</feature>
<gene>
    <name evidence="5" type="ORF">LY89DRAFT_726203</name>
</gene>
<accession>A0A132B441</accession>
<dbReference type="PANTHER" id="PTHR37534">
    <property type="entry name" value="TRANSCRIPTIONAL ACTIVATOR PROTEIN UGA3"/>
    <property type="match status" value="1"/>
</dbReference>
<dbReference type="RefSeq" id="XP_018061144.1">
    <property type="nucleotide sequence ID" value="XM_018219038.1"/>
</dbReference>
<dbReference type="KEGG" id="psco:LY89DRAFT_726203"/>
<dbReference type="GO" id="GO:0000976">
    <property type="term" value="F:transcription cis-regulatory region binding"/>
    <property type="evidence" value="ECO:0007669"/>
    <property type="project" value="TreeGrafter"/>
</dbReference>
<evidence type="ECO:0000313" key="6">
    <source>
        <dbReference type="Proteomes" id="UP000070700"/>
    </source>
</evidence>
<evidence type="ECO:0000259" key="4">
    <source>
        <dbReference type="PROSITE" id="PS50048"/>
    </source>
</evidence>
<name>A0A132B441_MOLSC</name>
<feature type="compositionally biased region" description="Polar residues" evidence="3">
    <location>
        <begin position="110"/>
        <end position="120"/>
    </location>
</feature>
<dbReference type="InterPro" id="IPR001138">
    <property type="entry name" value="Zn2Cys6_DnaBD"/>
</dbReference>
<protein>
    <recommendedName>
        <fullName evidence="4">Zn(2)-C6 fungal-type domain-containing protein</fullName>
    </recommendedName>
</protein>
<evidence type="ECO:0000256" key="1">
    <source>
        <dbReference type="ARBA" id="ARBA00004123"/>
    </source>
</evidence>
<dbReference type="GO" id="GO:0000981">
    <property type="term" value="F:DNA-binding transcription factor activity, RNA polymerase II-specific"/>
    <property type="evidence" value="ECO:0007669"/>
    <property type="project" value="InterPro"/>
</dbReference>
<dbReference type="PROSITE" id="PS50048">
    <property type="entry name" value="ZN2_CY6_FUNGAL_2"/>
    <property type="match status" value="1"/>
</dbReference>
<dbReference type="EMBL" id="KQ947443">
    <property type="protein sequence ID" value="KUJ06789.1"/>
    <property type="molecule type" value="Genomic_DNA"/>
</dbReference>
<dbReference type="GeneID" id="28828764"/>
<comment type="subcellular location">
    <subcellularLocation>
        <location evidence="1">Nucleus</location>
    </subcellularLocation>
</comment>
<feature type="domain" description="Zn(2)-C6 fungal-type" evidence="4">
    <location>
        <begin position="7"/>
        <end position="37"/>
    </location>
</feature>
<feature type="compositionally biased region" description="Polar residues" evidence="3">
    <location>
        <begin position="165"/>
        <end position="174"/>
    </location>
</feature>
<dbReference type="Gene3D" id="4.10.240.10">
    <property type="entry name" value="Zn(2)-C6 fungal-type DNA-binding domain"/>
    <property type="match status" value="1"/>
</dbReference>
<keyword evidence="6" id="KW-1185">Reference proteome</keyword>
<dbReference type="PANTHER" id="PTHR37534:SF2">
    <property type="entry name" value="N-ACETYLTRANSFERASE DOMAIN-CONTAINING PROTEIN"/>
    <property type="match status" value="1"/>
</dbReference>
<sequence length="630" mass="71689">MTTRVRACDTCRKDRVKCDKAKPKCGHCQSRNLQCTSDPFHRRRNLSAPADQVWLNIATDLNFVEETPSLTTGYDYDSDSENEELSPQHTPKQTSDPHSTNQIAHEESLDSPSEASQSLKSHPPSTPRTIPPWDHSSPPAFEHHQYTSLPKLPGLPHHDFMQLPSPVSSTPRTVTNYETPSHIYHEDHNTFQENLRSISLPSIYLDKPVWPLTDPQEARLLRHFVQNLAIWLDLCDPAQHFQVEVPRRAGTCPILLNAIFALSARHLNLTGSYDSLASNRYHQECLKYLIPMLNNTATVSDETLFAATIILRVLEEIDLLETDLQSHMLGIQIFVKSLFHPINLHSSPISRHNSLATASFWIGLRQEIYMATLYHRSVQINLEHYVVDRTTSSTTDFGWANRAVVLCADVLNCCFGTEGVSLSKWEELKTACERWEDEKPSSFTPIFRRGVRTEKGTGGENNDREAFPEIWHSHACHIIGVQHLKLAQILLCIFDPRIPRVGGSRSVAVRNMEVPHQFITPLPRYFSLPFSMSFTVTQHSRCTSIIAHKRTQAQIKPTLRELCGIGLYNRWTPPGMFTASMGIALCGDRFEDRFDQEALLDILVRTERDHARPTATVQKQLKEAWGWVEE</sequence>
<dbReference type="Pfam" id="PF00172">
    <property type="entry name" value="Zn_clus"/>
    <property type="match status" value="1"/>
</dbReference>